<comment type="caution">
    <text evidence="5">The sequence shown here is derived from an EMBL/GenBank/DDBJ whole genome shotgun (WGS) entry which is preliminary data.</text>
</comment>
<dbReference type="AlphaFoldDB" id="A0AAD2CMX3"/>
<evidence type="ECO:0000256" key="3">
    <source>
        <dbReference type="PROSITE-ProRule" id="PRU00339"/>
    </source>
</evidence>
<dbReference type="InterPro" id="IPR019734">
    <property type="entry name" value="TPR_rpt"/>
</dbReference>
<dbReference type="Proteomes" id="UP001295423">
    <property type="component" value="Unassembled WGS sequence"/>
</dbReference>
<dbReference type="PROSITE" id="PS50005">
    <property type="entry name" value="TPR"/>
    <property type="match status" value="2"/>
</dbReference>
<keyword evidence="1" id="KW-0677">Repeat</keyword>
<dbReference type="SUPFAM" id="SSF48452">
    <property type="entry name" value="TPR-like"/>
    <property type="match status" value="1"/>
</dbReference>
<evidence type="ECO:0000313" key="6">
    <source>
        <dbReference type="Proteomes" id="UP001295423"/>
    </source>
</evidence>
<evidence type="ECO:0000256" key="4">
    <source>
        <dbReference type="SAM" id="Coils"/>
    </source>
</evidence>
<accession>A0AAD2CMX3</accession>
<dbReference type="PANTHER" id="PTHR45641:SF1">
    <property type="entry name" value="AAA+ ATPASE DOMAIN-CONTAINING PROTEIN"/>
    <property type="match status" value="1"/>
</dbReference>
<dbReference type="EMBL" id="CAKOGP040000672">
    <property type="protein sequence ID" value="CAJ1938153.1"/>
    <property type="molecule type" value="Genomic_DNA"/>
</dbReference>
<gene>
    <name evidence="5" type="ORF">CYCCA115_LOCUS5997</name>
</gene>
<feature type="non-terminal residue" evidence="5">
    <location>
        <position position="619"/>
    </location>
</feature>
<dbReference type="Pfam" id="PF13424">
    <property type="entry name" value="TPR_12"/>
    <property type="match status" value="2"/>
</dbReference>
<keyword evidence="4" id="KW-0175">Coiled coil</keyword>
<dbReference type="SMART" id="SM00028">
    <property type="entry name" value="TPR"/>
    <property type="match status" value="7"/>
</dbReference>
<evidence type="ECO:0000313" key="5">
    <source>
        <dbReference type="EMBL" id="CAJ1938153.1"/>
    </source>
</evidence>
<dbReference type="PANTHER" id="PTHR45641">
    <property type="entry name" value="TETRATRICOPEPTIDE REPEAT PROTEIN (AFU_ORTHOLOGUE AFUA_6G03870)"/>
    <property type="match status" value="1"/>
</dbReference>
<sequence>MSESARVSEDFDSQAVEVQSMNNSEYYAAVHERMEEQRKQELLITARYMEENAEVVDSNNQAGTSVASSTSGGIETMRSSEYEAKKERMEVQPKQVLFQNKDANNTVRDFAENLENMEEIRKKVVASLLDETDSKVYRDMGASAYAMGNFQDANAYFGMSLVIDMANCEILSKDSAETHKMIGTLYMQTEKSEKGKRHLAMALEIHQSLAQKPKEEGHENQKESVQDQVSVADIRNAKGRLLYENEEYPLAREELDRARGELDGARELLKSLNKLDGARELLKSLNNNFRMVEAVNHKNMGLVCRKSRDLAAAKKEFQTSLDIFQTVDLPSKKRVEVGETYNSLANVYKEEGDARNAILNYIEAIKIYADTADQNIALATTYNNLGYLSAMFGKPHTSEIFYERSLAIKKAALEEENARANGKESSSAKMQVAKIYYYIGSVKQKKSEFKEAIAELEKALSMMREALGEDHSKMANIYDSIGNCYMEMEEKELEKAEECFQKSLQIKQRALRIDDPSVQNDVFVMPGATKTDRSGASSGGAFPSIDAMLFKEGEEDIFEKEDWKEKLKDALKRDGQYHLESASSNKEAIRGRHNEYQYLNFQRALKPDLEDYTLMGNHP</sequence>
<dbReference type="Gene3D" id="1.25.40.10">
    <property type="entry name" value="Tetratricopeptide repeat domain"/>
    <property type="match status" value="3"/>
</dbReference>
<keyword evidence="2 3" id="KW-0802">TPR repeat</keyword>
<evidence type="ECO:0000256" key="1">
    <source>
        <dbReference type="ARBA" id="ARBA00022737"/>
    </source>
</evidence>
<organism evidence="5 6">
    <name type="scientific">Cylindrotheca closterium</name>
    <dbReference type="NCBI Taxonomy" id="2856"/>
    <lineage>
        <taxon>Eukaryota</taxon>
        <taxon>Sar</taxon>
        <taxon>Stramenopiles</taxon>
        <taxon>Ochrophyta</taxon>
        <taxon>Bacillariophyta</taxon>
        <taxon>Bacillariophyceae</taxon>
        <taxon>Bacillariophycidae</taxon>
        <taxon>Bacillariales</taxon>
        <taxon>Bacillariaceae</taxon>
        <taxon>Cylindrotheca</taxon>
    </lineage>
</organism>
<name>A0AAD2CMX3_9STRA</name>
<proteinExistence type="predicted"/>
<evidence type="ECO:0008006" key="7">
    <source>
        <dbReference type="Google" id="ProtNLM"/>
    </source>
</evidence>
<feature type="repeat" description="TPR" evidence="3">
    <location>
        <begin position="338"/>
        <end position="371"/>
    </location>
</feature>
<feature type="coiled-coil region" evidence="4">
    <location>
        <begin position="255"/>
        <end position="288"/>
    </location>
</feature>
<protein>
    <recommendedName>
        <fullName evidence="7">Kinesin light chain</fullName>
    </recommendedName>
</protein>
<dbReference type="InterPro" id="IPR011990">
    <property type="entry name" value="TPR-like_helical_dom_sf"/>
</dbReference>
<feature type="repeat" description="TPR" evidence="3">
    <location>
        <begin position="433"/>
        <end position="466"/>
    </location>
</feature>
<keyword evidence="6" id="KW-1185">Reference proteome</keyword>
<evidence type="ECO:0000256" key="2">
    <source>
        <dbReference type="ARBA" id="ARBA00022803"/>
    </source>
</evidence>
<feature type="coiled-coil region" evidence="4">
    <location>
        <begin position="439"/>
        <end position="466"/>
    </location>
</feature>
<reference evidence="5" key="1">
    <citation type="submission" date="2023-08" db="EMBL/GenBank/DDBJ databases">
        <authorList>
            <person name="Audoor S."/>
            <person name="Bilcke G."/>
        </authorList>
    </citation>
    <scope>NUCLEOTIDE SEQUENCE</scope>
</reference>